<dbReference type="Proteomes" id="UP000593567">
    <property type="component" value="Unassembled WGS sequence"/>
</dbReference>
<protein>
    <submittedName>
        <fullName evidence="3">Uncharacterized protein</fullName>
    </submittedName>
</protein>
<dbReference type="AlphaFoldDB" id="A0A7J7K0Y9"/>
<evidence type="ECO:0000256" key="2">
    <source>
        <dbReference type="SAM" id="MobiDB-lite"/>
    </source>
</evidence>
<comment type="caution">
    <text evidence="3">The sequence shown here is derived from an EMBL/GenBank/DDBJ whole genome shotgun (WGS) entry which is preliminary data.</text>
</comment>
<feature type="region of interest" description="Disordered" evidence="2">
    <location>
        <begin position="505"/>
        <end position="544"/>
    </location>
</feature>
<gene>
    <name evidence="3" type="ORF">EB796_010053</name>
</gene>
<accession>A0A7J7K0Y9</accession>
<feature type="compositionally biased region" description="Basic residues" evidence="2">
    <location>
        <begin position="381"/>
        <end position="390"/>
    </location>
</feature>
<dbReference type="EMBL" id="VXIV02001584">
    <property type="protein sequence ID" value="KAF6031621.1"/>
    <property type="molecule type" value="Genomic_DNA"/>
</dbReference>
<keyword evidence="1" id="KW-0175">Coiled coil</keyword>
<feature type="region of interest" description="Disordered" evidence="2">
    <location>
        <begin position="374"/>
        <end position="400"/>
    </location>
</feature>
<evidence type="ECO:0000256" key="1">
    <source>
        <dbReference type="SAM" id="Coils"/>
    </source>
</evidence>
<feature type="coiled-coil region" evidence="1">
    <location>
        <begin position="130"/>
        <end position="206"/>
    </location>
</feature>
<keyword evidence="4" id="KW-1185">Reference proteome</keyword>
<name>A0A7J7K0Y9_BUGNE</name>
<dbReference type="OrthoDB" id="2142729at2759"/>
<sequence length="890" mass="103390">MKRSPQEPTDIVEKRKIEANKVVDTDCLVAKYELLIKEHDAKRMSEERSALLFQVFDNLIPHLGVFKPIFSKIREELYEYVFSDEHHTARASKMTNISGSRTQTAASNHVDRVPHYLLLKKLVQSRDNVSDDLQSQLDILQERLFSKQQEFEEALATIASRNSENSDLQHQLIDLEKKLAKQESVSRRLQMEIEDTSRAHQETEAELNRYCDSLQFDCNEKDEEIKYLSTFKEGYDRLDEDFIDQTSALVPTDTNRFNAYQPKETVVATKKEHIVSNLLSTKKFKEQILTVMNTMIEQYDEYLEEQKTDIAKKKILNNPDVLATRKMDREIDQADQELWSVQERFKGAMEEINEELSLLQQHQDMLEEQLATIVEDEQKSKPKGNKKAKPKQKEKAPDEPITLEEIQKMSLDPSDYVNEEYQQDQFIPHERIFSKYSVMLYYSQDAGKNYYIHQDCQYCESCHEKTIACPHKVLGESKIILMPHKVTHIKLKRPSVKIARDVEGELKPPPTASTIPHFSPTKRSAGIKSEKSFGESEKTTPASAMSVTSASKIVQMKTSLQSIFEDYKIRTDTERTIGRKLSLERTMSFYEQFHAYIAWQDECASEEDGYGSVMDNLYQFFGDRYIKDEAKFAAVHDFLSAVVSYSRTHRDLQLFAHSLVGNIDFSACRYILLLCNYIETIDWQDVEDFRAFAGLVYPFIQDEDLESIQMGYVSFSENKISKLHVFEYILYLTLKGREPRIQDLEQQLMQYPSRELGIMNDEEFSEAADHLLQVPDEKLRKALFSETLLLLQTTQADVFHVHVSKLACALAYLQLLEQSHKLDSTIYEHIAQSRPTHEESLGVHGHAVQVDPSIHLINMRDVKNLSFNISRRDKCRKERMEAQNDQTFFE</sequence>
<reference evidence="3" key="1">
    <citation type="submission" date="2020-06" db="EMBL/GenBank/DDBJ databases">
        <title>Draft genome of Bugula neritina, a colonial animal packing powerful symbionts and potential medicines.</title>
        <authorList>
            <person name="Rayko M."/>
        </authorList>
    </citation>
    <scope>NUCLEOTIDE SEQUENCE [LARGE SCALE GENOMIC DNA]</scope>
    <source>
        <strain evidence="3">Kwan_BN1</strain>
    </source>
</reference>
<evidence type="ECO:0000313" key="4">
    <source>
        <dbReference type="Proteomes" id="UP000593567"/>
    </source>
</evidence>
<feature type="compositionally biased region" description="Basic and acidic residues" evidence="2">
    <location>
        <begin position="528"/>
        <end position="538"/>
    </location>
</feature>
<organism evidence="3 4">
    <name type="scientific">Bugula neritina</name>
    <name type="common">Brown bryozoan</name>
    <name type="synonym">Sertularia neritina</name>
    <dbReference type="NCBI Taxonomy" id="10212"/>
    <lineage>
        <taxon>Eukaryota</taxon>
        <taxon>Metazoa</taxon>
        <taxon>Spiralia</taxon>
        <taxon>Lophotrochozoa</taxon>
        <taxon>Bryozoa</taxon>
        <taxon>Gymnolaemata</taxon>
        <taxon>Cheilostomatida</taxon>
        <taxon>Flustrina</taxon>
        <taxon>Buguloidea</taxon>
        <taxon>Bugulidae</taxon>
        <taxon>Bugula</taxon>
    </lineage>
</organism>
<evidence type="ECO:0000313" key="3">
    <source>
        <dbReference type="EMBL" id="KAF6031621.1"/>
    </source>
</evidence>
<proteinExistence type="predicted"/>